<gene>
    <name evidence="1" type="ORF">MUN53_13045</name>
</gene>
<accession>A0ABT0C3D3</accession>
<dbReference type="Proteomes" id="UP001165444">
    <property type="component" value="Unassembled WGS sequence"/>
</dbReference>
<comment type="caution">
    <text evidence="1">The sequence shown here is derived from an EMBL/GenBank/DDBJ whole genome shotgun (WGS) entry which is preliminary data.</text>
</comment>
<evidence type="ECO:0000313" key="2">
    <source>
        <dbReference type="Proteomes" id="UP001165444"/>
    </source>
</evidence>
<dbReference type="EMBL" id="JAKZMM010000036">
    <property type="protein sequence ID" value="MCJ2381523.1"/>
    <property type="molecule type" value="Genomic_DNA"/>
</dbReference>
<dbReference type="RefSeq" id="WP_243325911.1">
    <property type="nucleotide sequence ID" value="NZ_JAKZMM010000036.1"/>
</dbReference>
<organism evidence="1 2">
    <name type="scientific">Parabacteroides faecalis</name>
    <dbReference type="NCBI Taxonomy" id="2924040"/>
    <lineage>
        <taxon>Bacteria</taxon>
        <taxon>Pseudomonadati</taxon>
        <taxon>Bacteroidota</taxon>
        <taxon>Bacteroidia</taxon>
        <taxon>Bacteroidales</taxon>
        <taxon>Tannerellaceae</taxon>
        <taxon>Parabacteroides</taxon>
    </lineage>
</organism>
<protein>
    <submittedName>
        <fullName evidence="1">Uncharacterized protein</fullName>
    </submittedName>
</protein>
<reference evidence="1 2" key="1">
    <citation type="submission" date="2022-03" db="EMBL/GenBank/DDBJ databases">
        <title>Parabacteroides sp. nov. isolated from swine feces.</title>
        <authorList>
            <person name="Bak J.E."/>
        </authorList>
    </citation>
    <scope>NUCLEOTIDE SEQUENCE [LARGE SCALE GENOMIC DNA]</scope>
    <source>
        <strain evidence="1 2">AGMB00274</strain>
    </source>
</reference>
<keyword evidence="2" id="KW-1185">Reference proteome</keyword>
<proteinExistence type="predicted"/>
<name>A0ABT0C3D3_9BACT</name>
<sequence length="316" mass="36494">MKFLNKLELRYVFNEKSNYMDAVIRNRCEKEILTMVRALADMLDVRLMVYNEPVAAAPDSYREIWAVAGEDARCISVILNLMMQVLVRKTLSVGGQPLSERSADDDVLLQRETALFRKDLKLRAQGVPHKLVELLSSSPRFCKYKSNFFEAIKGFPKISKIVVRELNENNRIRSGSLEVKRDQFDYYILRTDELTPVVDQKATIEIISPVLSDARYRWKGIYNKGGITIDFYMQDEDFKRQMIDDKIAFASGMCIDCVLEISRRLSELGEVVNTCYAVKTVVRTRVDKMEIVTPQGKKHLRKLQAEREQLTLDLFG</sequence>
<evidence type="ECO:0000313" key="1">
    <source>
        <dbReference type="EMBL" id="MCJ2381523.1"/>
    </source>
</evidence>